<keyword evidence="2" id="KW-1185">Reference proteome</keyword>
<proteinExistence type="predicted"/>
<evidence type="ECO:0000313" key="1">
    <source>
        <dbReference type="EMBL" id="SHE52150.1"/>
    </source>
</evidence>
<evidence type="ECO:0000313" key="2">
    <source>
        <dbReference type="Proteomes" id="UP000184334"/>
    </source>
</evidence>
<organism evidence="1 2">
    <name type="scientific">Marinitoga hydrogenitolerans (strain DSM 16785 / JCM 12826 / AT1271)</name>
    <dbReference type="NCBI Taxonomy" id="1122195"/>
    <lineage>
        <taxon>Bacteria</taxon>
        <taxon>Thermotogati</taxon>
        <taxon>Thermotogota</taxon>
        <taxon>Thermotogae</taxon>
        <taxon>Petrotogales</taxon>
        <taxon>Petrotogaceae</taxon>
        <taxon>Marinitoga</taxon>
    </lineage>
</organism>
<dbReference type="OrthoDB" id="49558at2"/>
<dbReference type="Proteomes" id="UP000184334">
    <property type="component" value="Unassembled WGS sequence"/>
</dbReference>
<dbReference type="AlphaFoldDB" id="A0A1M4U6A9"/>
<comment type="caution">
    <text evidence="1">The sequence shown here is derived from an EMBL/GenBank/DDBJ whole genome shotgun (WGS) entry which is preliminary data.</text>
</comment>
<dbReference type="RefSeq" id="WP_072863279.1">
    <property type="nucleotide sequence ID" value="NZ_FQUI01000006.1"/>
</dbReference>
<dbReference type="EMBL" id="FQUI01000006">
    <property type="protein sequence ID" value="SHE52150.1"/>
    <property type="molecule type" value="Genomic_DNA"/>
</dbReference>
<accession>A0A1M4U6A9</accession>
<reference evidence="1" key="1">
    <citation type="submission" date="2016-11" db="EMBL/GenBank/DDBJ databases">
        <authorList>
            <person name="Varghese N."/>
            <person name="Submissions S."/>
        </authorList>
    </citation>
    <scope>NUCLEOTIDE SEQUENCE [LARGE SCALE GENOMIC DNA]</scope>
    <source>
        <strain evidence="1">DSM 16785</strain>
    </source>
</reference>
<name>A0A1M4U6A9_MARH1</name>
<protein>
    <submittedName>
        <fullName evidence="1">Uncharacterized protein</fullName>
    </submittedName>
</protein>
<sequence>MEITIQASTIIINFEKTEYEDSIENFSSLITEIFKNYFKRQIYLIANNCKIIDESGKPVNSAFFTWSKNLKIQLIKNDIELEYPVNLPIGQSLKSVPDRWIKVSFSGYTGDATLNGKKIELKKILELPPNQYTLETPYEKISFDLKNIYNKYNISLMDEIIKQEIEFKKILAIFDLETGIEITGEEKSIWIPKDGGEVLIVENAVFVSPFGLLEKKKGIQFHGIPVFAYENNFTIYLITSYGEIITLGLRNIIRDMERAPVSINVNNNKIYIITFGGKKYTIDLKTGGLYYTGQTTEIKNNIHIYTEKNFSLKNTNIFIKNNKVKITKKTTK</sequence>
<dbReference type="STRING" id="1122195.SAMN02745164_00589"/>
<gene>
    <name evidence="1" type="ORF">SAMN02745164_00589</name>
</gene>